<feature type="transmembrane region" description="Helical" evidence="1">
    <location>
        <begin position="20"/>
        <end position="44"/>
    </location>
</feature>
<evidence type="ECO:0000313" key="2">
    <source>
        <dbReference type="EMBL" id="KAJ3844223.1"/>
    </source>
</evidence>
<dbReference type="Proteomes" id="UP001163846">
    <property type="component" value="Unassembled WGS sequence"/>
</dbReference>
<organism evidence="2 3">
    <name type="scientific">Lentinula raphanica</name>
    <dbReference type="NCBI Taxonomy" id="153919"/>
    <lineage>
        <taxon>Eukaryota</taxon>
        <taxon>Fungi</taxon>
        <taxon>Dikarya</taxon>
        <taxon>Basidiomycota</taxon>
        <taxon>Agaricomycotina</taxon>
        <taxon>Agaricomycetes</taxon>
        <taxon>Agaricomycetidae</taxon>
        <taxon>Agaricales</taxon>
        <taxon>Marasmiineae</taxon>
        <taxon>Omphalotaceae</taxon>
        <taxon>Lentinula</taxon>
    </lineage>
</organism>
<comment type="caution">
    <text evidence="2">The sequence shown here is derived from an EMBL/GenBank/DDBJ whole genome shotgun (WGS) entry which is preliminary data.</text>
</comment>
<keyword evidence="1" id="KW-1133">Transmembrane helix</keyword>
<evidence type="ECO:0000313" key="3">
    <source>
        <dbReference type="Proteomes" id="UP001163846"/>
    </source>
</evidence>
<keyword evidence="1" id="KW-0472">Membrane</keyword>
<feature type="transmembrane region" description="Helical" evidence="1">
    <location>
        <begin position="259"/>
        <end position="281"/>
    </location>
</feature>
<feature type="transmembrane region" description="Helical" evidence="1">
    <location>
        <begin position="109"/>
        <end position="128"/>
    </location>
</feature>
<feature type="transmembrane region" description="Helical" evidence="1">
    <location>
        <begin position="218"/>
        <end position="239"/>
    </location>
</feature>
<dbReference type="AlphaFoldDB" id="A0AA38PJR0"/>
<proteinExistence type="predicted"/>
<dbReference type="EMBL" id="MU805957">
    <property type="protein sequence ID" value="KAJ3844223.1"/>
    <property type="molecule type" value="Genomic_DNA"/>
</dbReference>
<name>A0AA38PJR0_9AGAR</name>
<feature type="transmembrane region" description="Helical" evidence="1">
    <location>
        <begin position="176"/>
        <end position="197"/>
    </location>
</feature>
<feature type="transmembrane region" description="Helical" evidence="1">
    <location>
        <begin position="56"/>
        <end position="76"/>
    </location>
</feature>
<evidence type="ECO:0000256" key="1">
    <source>
        <dbReference type="SAM" id="Phobius"/>
    </source>
</evidence>
<protein>
    <submittedName>
        <fullName evidence="2">Uncharacterized protein</fullName>
    </submittedName>
</protein>
<sequence length="304" mass="33778">MTPDEQAQLAATAALYYYDVINIISSAIGIGMLTLGFGVAVRYMRSDHWSYTKITLLSSCLVIMVCSYWSVAYFGAYTMSSIHDHLLFVDQLNGIDLTPSLILDYINSWLPSIALVMGDLIVTWRAWILLQHNRCLQFILAIFSIANLGLNAAASIQDTIMVRTKLVRTISALDWLSNAASIVMNMCATLMIAWKAWAHSRLMKEYLGHTRRTYVNKVLLLLIESGALFCLVQLIVLAFTLVSTYSINAADSLAYQEVFAIVGTASTLAPAWYPIMVIILIQSDCSPVEQTLQDSHAVSEDIQN</sequence>
<keyword evidence="1" id="KW-0812">Transmembrane</keyword>
<accession>A0AA38PJR0</accession>
<keyword evidence="3" id="KW-1185">Reference proteome</keyword>
<reference evidence="2" key="1">
    <citation type="submission" date="2022-08" db="EMBL/GenBank/DDBJ databases">
        <authorList>
            <consortium name="DOE Joint Genome Institute"/>
            <person name="Min B."/>
            <person name="Riley R."/>
            <person name="Sierra-Patev S."/>
            <person name="Naranjo-Ortiz M."/>
            <person name="Looney B."/>
            <person name="Konkel Z."/>
            <person name="Slot J.C."/>
            <person name="Sakamoto Y."/>
            <person name="Steenwyk J.L."/>
            <person name="Rokas A."/>
            <person name="Carro J."/>
            <person name="Camarero S."/>
            <person name="Ferreira P."/>
            <person name="Molpeceres G."/>
            <person name="Ruiz-Duenas F.J."/>
            <person name="Serrano A."/>
            <person name="Henrissat B."/>
            <person name="Drula E."/>
            <person name="Hughes K.W."/>
            <person name="Mata J.L."/>
            <person name="Ishikawa N.K."/>
            <person name="Vargas-Isla R."/>
            <person name="Ushijima S."/>
            <person name="Smith C.A."/>
            <person name="Ahrendt S."/>
            <person name="Andreopoulos W."/>
            <person name="He G."/>
            <person name="Labutti K."/>
            <person name="Lipzen A."/>
            <person name="Ng V."/>
            <person name="Sandor L."/>
            <person name="Barry K."/>
            <person name="Martinez A.T."/>
            <person name="Xiao Y."/>
            <person name="Gibbons J.G."/>
            <person name="Terashima K."/>
            <person name="Hibbett D.S."/>
            <person name="Grigoriev I.V."/>
        </authorList>
    </citation>
    <scope>NUCLEOTIDE SEQUENCE</scope>
    <source>
        <strain evidence="2">TFB9207</strain>
    </source>
</reference>
<gene>
    <name evidence="2" type="ORF">F5878DRAFT_154931</name>
</gene>
<feature type="transmembrane region" description="Helical" evidence="1">
    <location>
        <begin position="135"/>
        <end position="156"/>
    </location>
</feature>